<proteinExistence type="predicted"/>
<keyword evidence="2" id="KW-1133">Transmembrane helix</keyword>
<feature type="domain" description="Csf1 N-terminal" evidence="3">
    <location>
        <begin position="18"/>
        <end position="297"/>
    </location>
</feature>
<dbReference type="PANTHER" id="PTHR32085:SF3">
    <property type="entry name" value="PROTEIN CSF1"/>
    <property type="match status" value="1"/>
</dbReference>
<dbReference type="GO" id="GO:0016020">
    <property type="term" value="C:membrane"/>
    <property type="evidence" value="ECO:0007669"/>
    <property type="project" value="InterPro"/>
</dbReference>
<feature type="region of interest" description="Disordered" evidence="1">
    <location>
        <begin position="2761"/>
        <end position="2780"/>
    </location>
</feature>
<evidence type="ECO:0000259" key="3">
    <source>
        <dbReference type="Pfam" id="PF21678"/>
    </source>
</evidence>
<feature type="compositionally biased region" description="Low complexity" evidence="1">
    <location>
        <begin position="3217"/>
        <end position="3256"/>
    </location>
</feature>
<dbReference type="Pfam" id="PF21678">
    <property type="entry name" value="Csf1_N"/>
    <property type="match status" value="2"/>
</dbReference>
<dbReference type="InterPro" id="IPR048636">
    <property type="entry name" value="Csf1_N"/>
</dbReference>
<protein>
    <recommendedName>
        <fullName evidence="3">Csf1 N-terminal domain-containing protein</fullName>
    </recommendedName>
</protein>
<sequence>MLNIVLLVTAICIVIVLILYLFFWNRLVAFLLGIVLRLAFWNQAESSAWIDIGSIHFSILAGRILFKDLRYYSSSQTIKVVKGQLSWRYWIRRPAEEEDLSHAQVIGESPDQKERIPLQCRIHLSLQGLEWFMYNRTAAYDYIVAQMAEEVPPTPTPTPAAPSSGIWEARDALRKIFTRSSIAPDTSVKARTSSLKLSVLRKSPNLIKRTVDWIESQLPQFDPKNLLPIGIEASRGAIICGNASTPNLLVAEFSKAEGTYGVVQARSKYDHYKQVLSMKIKNALVCYVDNTDYTDSMQDFGQKVKEQMKQSSDPAHGKRNSLSFSSFQKLWNSLELWSVALPSYSSSRALRAMRSLFGYASVPVPHPPASWGWRKSQKKSDEETPVGIDFSTLEYAMERKILEAPVLELLYYADVVGLVPEPSQSSSNIGDVDPFDVGNGDLPPEWGVNVVVRGGFMRYGPWADRQRAILQQCFFPPTFHDVEPAARLKPGDSRMWTGFRVFTELRDGVTLHIPFREASKDWQWDGKVDLPNRPHRREAASIHIKAGDSSTISYIMPMVASSTGYHPLLEIHLDSVSITSSLNDIRILSAESCRLRCQLPTPLRWNAARQWTISVGLRQSCFYLLRDHINMFADLGKDWSSGPPTDYHRFVPMTYAFELDMDNYEINTYVNDHNIIDKPLIKEDNALLTLRGRYFTHALRIPLTQYHPEASTISFGIDAPDISVNLTLPRWNTHSLYPSPDRSDISRIGFLALNASYRYHAEVHEDNIDQLQLHFAARDVVFKAFGWTIRYFMILRDNYFGSFTHFSTLYEYLEKRRKGQPIGDPIDIQYRPGKSNSMEVELGVSISRGLIIAPVGLPGFGVYSAEQADAGEAGGLGPCLMLDLPVLQVQLRSNDYYMDMSLNIDTVYGHIDDHRSDDMLYHYDRQRNHDEMLLIEEIDIVANRLFGPQPHTSTYVCMWEVHIGDVKAVLSTFQYRMLSLASTSFGVNFADPLNAPAQEFAVPADPDVTFLKVTLDSANIVWRAGTIAVELALPMGIRFDSNDLAGKFHRKVNSIRLPFATCTTLLASRSHTRWYEASKVTFDVNLDIYSAPDNWQESAQAQANFISAQDALTGRARVLYSRDISIQSLEEIPSGRGILDNDMYLPQLRIPRRKQPKRPTQPTPTARLDEGLPPRSQLPLSTVNQSESDGDEGITDADRDARLARMRPAGSSRSYWVSDDGDSILSGDESDDEDLTDHWDSDESDLLQGSSHTRLAQSWRHYKAVVTQYGAHALERPSLWNGSPFTILQVARAKTQQYRVSPNADKMPARSPAPFIAESIGRSPTASAFRVHCEKGLEIWLTPLILPVVEQVSRDLTANQLCPELRFDTILANCVQSTDPERAVTKDPSVTIDIRISWVRLVSVQDIDPDKESILEDTVSSENGPHLANLSSTLLDLSIVNLHLNARLSDHRFKEDMFAASLTQVSVALGEHNSTLHRDAAGHQSPTFLVVIGCSSAESHGQEGMVCLGHLSISVGHDTPPITCATLIVMMRYISAVADAWQYISMFATAAEQQTIYQILKYSSHRTVVDPLSTIQPSYLIQSGRPDHLRKDDGFKFVVYLRSCLRHLAASERLAIIDLQPKLDQSVPLRDVISTLESRYLDHALNDDMSGLSQYPFLQQLFPPTEVPPALKENDATSPSRIILFHFEGLSFTINHQSPVGNKSRSSIIAGDIEIRAHIRSAVFQQASPMSMGKNMPSSSLRDKDHQSVQHVILSLSIGSATCTIYPQLVEFAQVLVRVQRRLASATVTPSPAPVNDRTESANKAPITPPGFYIELLISVQSLCFRAAADEIVVQLSLSHLTGAIALLSRYSKTGTGLSHAVNSSVAYHEMALRLCSASTALQAEEYDALASFIVTDGKLSGVLLTESLAPAMIRVALALNSVRFDVPRSALRLYRFVEEWRSQYLPGIRATVKNLLSELAQASDQVSSTPSKASQPSLLPIVQVQFSVLSVCITLQVMLGTWLTWQIRNSLLFAKTSSEVDKAAYSFGSQLGPHIIAISTQSPRKMHNPTARIQVELPVSTFKGRYDDSGVQSLALVEFIHVTVKPSDWDTLLSVQQKSGQDLNDLIHLIGETRQSQSGSLAQSTTPSKNPVRFSGALRVKGFRIGLEGNSSTVFLECDNINGSIDNKMDLAWQVKLSDLALSLASHSRQHATHQRGHRSAFVSVDFQADMRSQPHGRDLQVVIPKVHAVMQPASMGEFGDLVDSIQTEVQIGRDDRASERAQFREKTKNIMRSFDVKIGDTQSAELSWFDAYTISLTIKNIGVAFPLAAEPVAHLVRSDRTDQVAAVRAFLFSIKSLTFGTQHGESGQAIMKDFAFQFVPRFRQSEATDFSGGNHNTRNRLLYPEMTANLRSERAGGARRIRIGADVSGFILDLDSSIPDYVFSLIDVYRQGKDRMNRLASYNTTSHPMPEKAMHTLPAAVPTQPASLPTSNIILFSSFASGRVRMHCVESKRNSFRSGSPTTLHNLAFSFDSGIEVFDLPEVSVWGEYRATPGPKKLTGTRQESESSVLMFKGTIHSSQNTLRPSLLPFVTDIVAHVEDRMRQTGRPVLESTPARVHSLLPPMEGDEPAEEVTAPVSGMRISLSLRIDQSRLELSCQPDVNVIAGLHWDNGGFVVNVSPGARRVTFTGSVGGLTIGLKHGFLSEDCVRLDARNLAFNMTFAKMDHNTTKASNSISVVIDTEFSGGVRFSRLQDVLCFKAVWLDRIPVLTGQQFDQNAIPSSPESIHHGPPRSTSSSQELTTTVLLRFRQITLDADLGQSISQIKLQIHDLLFRTRLSDAFSELSLSIADLAILATGNISGQITTPNFRFQTIRDYRSNVGGLPSDKMLNLTMTSGVFSVELESEYQKLIHYRAEPIEVKIYDDWSAMSSRIPTEERHIDVHFTVTGSEVVVVMNVGTIPKLVSYANKFKMTLNNQREGASRESKAFRISSSPKPDNPLSAVANAMLKSTRSKLKEETGIAHAVGQQMSLKLDLLQLVIFARSMRDPELAQFIGRGVHARLHRIIGVDAFPARRDLHLSFASIATSRISQLNHALLAKEKASETKEWLAALVKDAPEATIFGLPSMDIHMDSEEDIISEQRTLRYNFRSEFKAGEGMKDAEEIYITLNMSLYAWLTSLRKAFAREMSQVQASGELRSGPIALTQQVIMPRKRGAESISVRAERDLEDLAANQQGTTWSPSPTSPITSTGTSPRVPGSPGSPSRSSTSAYPSGTSDPPGLPPPTASKTLGLVYTPITRKIERLTMRQLGEATPDVMHPFFMKKAGFSLEDSLPQYVHEYATMPTEEIMKALLELYSKQLSRNQRTDPDI</sequence>
<dbReference type="Proteomes" id="UP000218811">
    <property type="component" value="Unassembled WGS sequence"/>
</dbReference>
<feature type="compositionally biased region" description="Polar residues" evidence="1">
    <location>
        <begin position="1178"/>
        <end position="1187"/>
    </location>
</feature>
<keyword evidence="2" id="KW-0472">Membrane</keyword>
<dbReference type="OMA" id="YGLEWFI"/>
<dbReference type="STRING" id="742152.A0A2H3K0P6"/>
<feature type="transmembrane region" description="Helical" evidence="2">
    <location>
        <begin position="6"/>
        <end position="36"/>
    </location>
</feature>
<evidence type="ECO:0000256" key="1">
    <source>
        <dbReference type="SAM" id="MobiDB-lite"/>
    </source>
</evidence>
<organism evidence="4 5">
    <name type="scientific">Wolfiporia cocos (strain MD-104)</name>
    <name type="common">Brown rot fungus</name>
    <dbReference type="NCBI Taxonomy" id="742152"/>
    <lineage>
        <taxon>Eukaryota</taxon>
        <taxon>Fungi</taxon>
        <taxon>Dikarya</taxon>
        <taxon>Basidiomycota</taxon>
        <taxon>Agaricomycotina</taxon>
        <taxon>Agaricomycetes</taxon>
        <taxon>Polyporales</taxon>
        <taxon>Phaeolaceae</taxon>
        <taxon>Wolfiporia</taxon>
    </lineage>
</organism>
<feature type="region of interest" description="Disordered" evidence="1">
    <location>
        <begin position="1147"/>
        <end position="1245"/>
    </location>
</feature>
<keyword evidence="2" id="KW-0812">Transmembrane</keyword>
<reference evidence="4 5" key="1">
    <citation type="journal article" date="2012" name="Science">
        <title>The Paleozoic origin of enzymatic lignin decomposition reconstructed from 31 fungal genomes.</title>
        <authorList>
            <person name="Floudas D."/>
            <person name="Binder M."/>
            <person name="Riley R."/>
            <person name="Barry K."/>
            <person name="Blanchette R.A."/>
            <person name="Henrissat B."/>
            <person name="Martinez A.T."/>
            <person name="Otillar R."/>
            <person name="Spatafora J.W."/>
            <person name="Yadav J.S."/>
            <person name="Aerts A."/>
            <person name="Benoit I."/>
            <person name="Boyd A."/>
            <person name="Carlson A."/>
            <person name="Copeland A."/>
            <person name="Coutinho P.M."/>
            <person name="de Vries R.P."/>
            <person name="Ferreira P."/>
            <person name="Findley K."/>
            <person name="Foster B."/>
            <person name="Gaskell J."/>
            <person name="Glotzer D."/>
            <person name="Gorecki P."/>
            <person name="Heitman J."/>
            <person name="Hesse C."/>
            <person name="Hori C."/>
            <person name="Igarashi K."/>
            <person name="Jurgens J.A."/>
            <person name="Kallen N."/>
            <person name="Kersten P."/>
            <person name="Kohler A."/>
            <person name="Kuees U."/>
            <person name="Kumar T.K.A."/>
            <person name="Kuo A."/>
            <person name="LaButti K."/>
            <person name="Larrondo L.F."/>
            <person name="Lindquist E."/>
            <person name="Ling A."/>
            <person name="Lombard V."/>
            <person name="Lucas S."/>
            <person name="Lundell T."/>
            <person name="Martin R."/>
            <person name="McLaughlin D.J."/>
            <person name="Morgenstern I."/>
            <person name="Morin E."/>
            <person name="Murat C."/>
            <person name="Nagy L.G."/>
            <person name="Nolan M."/>
            <person name="Ohm R.A."/>
            <person name="Patyshakuliyeva A."/>
            <person name="Rokas A."/>
            <person name="Ruiz-Duenas F.J."/>
            <person name="Sabat G."/>
            <person name="Salamov A."/>
            <person name="Samejima M."/>
            <person name="Schmutz J."/>
            <person name="Slot J.C."/>
            <person name="St John F."/>
            <person name="Stenlid J."/>
            <person name="Sun H."/>
            <person name="Sun S."/>
            <person name="Syed K."/>
            <person name="Tsang A."/>
            <person name="Wiebenga A."/>
            <person name="Young D."/>
            <person name="Pisabarro A."/>
            <person name="Eastwood D.C."/>
            <person name="Martin F."/>
            <person name="Cullen D."/>
            <person name="Grigoriev I.V."/>
            <person name="Hibbett D.S."/>
        </authorList>
    </citation>
    <scope>NUCLEOTIDE SEQUENCE [LARGE SCALE GENOMIC DNA]</scope>
    <source>
        <strain evidence="4 5">MD-104</strain>
    </source>
</reference>
<dbReference type="GO" id="GO:0006113">
    <property type="term" value="P:fermentation"/>
    <property type="evidence" value="ECO:0007669"/>
    <property type="project" value="InterPro"/>
</dbReference>
<feature type="domain" description="Csf1 N-terminal" evidence="3">
    <location>
        <begin position="378"/>
        <end position="816"/>
    </location>
</feature>
<feature type="region of interest" description="Disordered" evidence="1">
    <location>
        <begin position="3212"/>
        <end position="3269"/>
    </location>
</feature>
<dbReference type="EMBL" id="KB468146">
    <property type="protein sequence ID" value="PCH43678.1"/>
    <property type="molecule type" value="Genomic_DNA"/>
</dbReference>
<dbReference type="OrthoDB" id="10051416at2759"/>
<evidence type="ECO:0000313" key="5">
    <source>
        <dbReference type="Proteomes" id="UP000218811"/>
    </source>
</evidence>
<evidence type="ECO:0000256" key="2">
    <source>
        <dbReference type="SAM" id="Phobius"/>
    </source>
</evidence>
<dbReference type="InterPro" id="IPR029636">
    <property type="entry name" value="Csf1"/>
</dbReference>
<gene>
    <name evidence="4" type="ORF">WOLCODRAFT_122406</name>
</gene>
<name>A0A2H3K0P6_WOLCO</name>
<dbReference type="PANTHER" id="PTHR32085">
    <property type="entry name" value="PROTEIN CSF1"/>
    <property type="match status" value="1"/>
</dbReference>
<evidence type="ECO:0000313" key="4">
    <source>
        <dbReference type="EMBL" id="PCH43678.1"/>
    </source>
</evidence>
<accession>A0A2H3K0P6</accession>
<keyword evidence="5" id="KW-1185">Reference proteome</keyword>